<evidence type="ECO:0000313" key="1">
    <source>
        <dbReference type="EMBL" id="JAE37305.1"/>
    </source>
</evidence>
<organism evidence="1">
    <name type="scientific">Arundo donax</name>
    <name type="common">Giant reed</name>
    <name type="synonym">Donax arundinaceus</name>
    <dbReference type="NCBI Taxonomy" id="35708"/>
    <lineage>
        <taxon>Eukaryota</taxon>
        <taxon>Viridiplantae</taxon>
        <taxon>Streptophyta</taxon>
        <taxon>Embryophyta</taxon>
        <taxon>Tracheophyta</taxon>
        <taxon>Spermatophyta</taxon>
        <taxon>Magnoliopsida</taxon>
        <taxon>Liliopsida</taxon>
        <taxon>Poales</taxon>
        <taxon>Poaceae</taxon>
        <taxon>PACMAD clade</taxon>
        <taxon>Arundinoideae</taxon>
        <taxon>Arundineae</taxon>
        <taxon>Arundo</taxon>
    </lineage>
</organism>
<dbReference type="AlphaFoldDB" id="A0A0A9HJG3"/>
<sequence length="27" mass="3116">MGRFVWIIIWDSILLGRSLETNIPSPT</sequence>
<reference evidence="1" key="1">
    <citation type="submission" date="2014-09" db="EMBL/GenBank/DDBJ databases">
        <authorList>
            <person name="Magalhaes I.L.F."/>
            <person name="Oliveira U."/>
            <person name="Santos F.R."/>
            <person name="Vidigal T.H.D.A."/>
            <person name="Brescovit A.D."/>
            <person name="Santos A.J."/>
        </authorList>
    </citation>
    <scope>NUCLEOTIDE SEQUENCE</scope>
    <source>
        <tissue evidence="1">Shoot tissue taken approximately 20 cm above the soil surface</tissue>
    </source>
</reference>
<reference evidence="1" key="2">
    <citation type="journal article" date="2015" name="Data Brief">
        <title>Shoot transcriptome of the giant reed, Arundo donax.</title>
        <authorList>
            <person name="Barrero R.A."/>
            <person name="Guerrero F.D."/>
            <person name="Moolhuijzen P."/>
            <person name="Goolsby J.A."/>
            <person name="Tidwell J."/>
            <person name="Bellgard S.E."/>
            <person name="Bellgard M.I."/>
        </authorList>
    </citation>
    <scope>NUCLEOTIDE SEQUENCE</scope>
    <source>
        <tissue evidence="1">Shoot tissue taken approximately 20 cm above the soil surface</tissue>
    </source>
</reference>
<accession>A0A0A9HJG3</accession>
<proteinExistence type="predicted"/>
<protein>
    <submittedName>
        <fullName evidence="1">Uncharacterized protein</fullName>
    </submittedName>
</protein>
<name>A0A0A9HJG3_ARUDO</name>
<dbReference type="EMBL" id="GBRH01160591">
    <property type="protein sequence ID" value="JAE37305.1"/>
    <property type="molecule type" value="Transcribed_RNA"/>
</dbReference>